<keyword evidence="11" id="KW-1185">Reference proteome</keyword>
<feature type="transmembrane region" description="Helical" evidence="7">
    <location>
        <begin position="469"/>
        <end position="490"/>
    </location>
</feature>
<dbReference type="RefSeq" id="WP_129173577.1">
    <property type="nucleotide sequence ID" value="NZ_JACCBI010000001.1"/>
</dbReference>
<feature type="transmembrane region" description="Helical" evidence="7">
    <location>
        <begin position="635"/>
        <end position="658"/>
    </location>
</feature>
<dbReference type="Pfam" id="PF02687">
    <property type="entry name" value="FtsX"/>
    <property type="match status" value="2"/>
</dbReference>
<protein>
    <submittedName>
        <fullName evidence="10">ABC transporter permease</fullName>
    </submittedName>
    <submittedName>
        <fullName evidence="9">Putative ABC transport system permease protein</fullName>
    </submittedName>
</protein>
<feature type="transmembrane region" description="Helical" evidence="7">
    <location>
        <begin position="327"/>
        <end position="350"/>
    </location>
</feature>
<evidence type="ECO:0000313" key="12">
    <source>
        <dbReference type="Proteomes" id="UP000581087"/>
    </source>
</evidence>
<feature type="domain" description="ABC3 transporter permease C-terminal" evidence="8">
    <location>
        <begin position="242"/>
        <end position="361"/>
    </location>
</feature>
<feature type="transmembrane region" description="Helical" evidence="7">
    <location>
        <begin position="287"/>
        <end position="315"/>
    </location>
</feature>
<reference evidence="9 12" key="2">
    <citation type="submission" date="2020-07" db="EMBL/GenBank/DDBJ databases">
        <title>Sequencing the genomes of 1000 actinobacteria strains.</title>
        <authorList>
            <person name="Klenk H.-P."/>
        </authorList>
    </citation>
    <scope>NUCLEOTIDE SEQUENCE [LARGE SCALE GENOMIC DNA]</scope>
    <source>
        <strain evidence="9 12">DSM 23870</strain>
    </source>
</reference>
<dbReference type="Proteomes" id="UP000292686">
    <property type="component" value="Unassembled WGS sequence"/>
</dbReference>
<evidence type="ECO:0000256" key="1">
    <source>
        <dbReference type="ARBA" id="ARBA00004651"/>
    </source>
</evidence>
<dbReference type="GO" id="GO:0022857">
    <property type="term" value="F:transmembrane transporter activity"/>
    <property type="evidence" value="ECO:0007669"/>
    <property type="project" value="TreeGrafter"/>
</dbReference>
<proteinExistence type="inferred from homology"/>
<keyword evidence="3 7" id="KW-0812">Transmembrane</keyword>
<feature type="transmembrane region" description="Helical" evidence="7">
    <location>
        <begin position="408"/>
        <end position="435"/>
    </location>
</feature>
<evidence type="ECO:0000313" key="10">
    <source>
        <dbReference type="EMBL" id="RXZ86843.1"/>
    </source>
</evidence>
<feature type="transmembrane region" description="Helical" evidence="7">
    <location>
        <begin position="670"/>
        <end position="690"/>
    </location>
</feature>
<dbReference type="PANTHER" id="PTHR30572">
    <property type="entry name" value="MEMBRANE COMPONENT OF TRANSPORTER-RELATED"/>
    <property type="match status" value="1"/>
</dbReference>
<dbReference type="AlphaFoldDB" id="A0A4Q2M8Y3"/>
<evidence type="ECO:0000256" key="4">
    <source>
        <dbReference type="ARBA" id="ARBA00022989"/>
    </source>
</evidence>
<dbReference type="PANTHER" id="PTHR30572:SF4">
    <property type="entry name" value="ABC TRANSPORTER PERMEASE YTRF"/>
    <property type="match status" value="1"/>
</dbReference>
<dbReference type="InterPro" id="IPR050250">
    <property type="entry name" value="Macrolide_Exporter_MacB"/>
</dbReference>
<accession>A0A4Q2M8Y3</accession>
<keyword evidence="4 7" id="KW-1133">Transmembrane helix</keyword>
<feature type="transmembrane region" description="Helical" evidence="7">
    <location>
        <begin position="233"/>
        <end position="256"/>
    </location>
</feature>
<dbReference type="GO" id="GO:0005886">
    <property type="term" value="C:plasma membrane"/>
    <property type="evidence" value="ECO:0007669"/>
    <property type="project" value="UniProtKB-SubCell"/>
</dbReference>
<feature type="transmembrane region" description="Helical" evidence="7">
    <location>
        <begin position="378"/>
        <end position="402"/>
    </location>
</feature>
<dbReference type="EMBL" id="JACCBI010000001">
    <property type="protein sequence ID" value="NYD67328.1"/>
    <property type="molecule type" value="Genomic_DNA"/>
</dbReference>
<comment type="caution">
    <text evidence="10">The sequence shown here is derived from an EMBL/GenBank/DDBJ whole genome shotgun (WGS) entry which is preliminary data.</text>
</comment>
<feature type="domain" description="ABC3 transporter permease C-terminal" evidence="8">
    <location>
        <begin position="586"/>
        <end position="691"/>
    </location>
</feature>
<evidence type="ECO:0000256" key="5">
    <source>
        <dbReference type="ARBA" id="ARBA00023136"/>
    </source>
</evidence>
<dbReference type="InterPro" id="IPR003838">
    <property type="entry name" value="ABC3_permease_C"/>
</dbReference>
<evidence type="ECO:0000256" key="6">
    <source>
        <dbReference type="ARBA" id="ARBA00038076"/>
    </source>
</evidence>
<evidence type="ECO:0000313" key="11">
    <source>
        <dbReference type="Proteomes" id="UP000292686"/>
    </source>
</evidence>
<evidence type="ECO:0000259" key="8">
    <source>
        <dbReference type="Pfam" id="PF02687"/>
    </source>
</evidence>
<gene>
    <name evidence="9" type="ORF">BJ972_001847</name>
    <name evidence="10" type="ORF">ESP50_07210</name>
</gene>
<organism evidence="10 11">
    <name type="scientific">Agromyces atrinae</name>
    <dbReference type="NCBI Taxonomy" id="592376"/>
    <lineage>
        <taxon>Bacteria</taxon>
        <taxon>Bacillati</taxon>
        <taxon>Actinomycetota</taxon>
        <taxon>Actinomycetes</taxon>
        <taxon>Micrococcales</taxon>
        <taxon>Microbacteriaceae</taxon>
        <taxon>Agromyces</taxon>
    </lineage>
</organism>
<comment type="similarity">
    <text evidence="6">Belongs to the ABC-4 integral membrane protein family.</text>
</comment>
<keyword evidence="5 7" id="KW-0472">Membrane</keyword>
<feature type="transmembrane region" description="Helical" evidence="7">
    <location>
        <begin position="582"/>
        <end position="608"/>
    </location>
</feature>
<dbReference type="Proteomes" id="UP000581087">
    <property type="component" value="Unassembled WGS sequence"/>
</dbReference>
<evidence type="ECO:0000256" key="2">
    <source>
        <dbReference type="ARBA" id="ARBA00022475"/>
    </source>
</evidence>
<comment type="subcellular location">
    <subcellularLocation>
        <location evidence="1">Cell membrane</location>
        <topology evidence="1">Multi-pass membrane protein</topology>
    </subcellularLocation>
</comment>
<reference evidence="10 11" key="1">
    <citation type="submission" date="2019-01" db="EMBL/GenBank/DDBJ databases">
        <title>Agromyces.</title>
        <authorList>
            <person name="Li J."/>
        </authorList>
    </citation>
    <scope>NUCLEOTIDE SEQUENCE [LARGE SCALE GENOMIC DNA]</scope>
    <source>
        <strain evidence="10 11">DSM 23870</strain>
    </source>
</reference>
<evidence type="ECO:0000256" key="7">
    <source>
        <dbReference type="SAM" id="Phobius"/>
    </source>
</evidence>
<dbReference type="OrthoDB" id="3223244at2"/>
<name>A0A4Q2M8Y3_9MICO</name>
<sequence>MIALRTAVRSVRRRPGQAFLIGIAIVAATAFAATSLLLTINARGALVAFGMSTPAAADAVIVPRGDVAPATVTEIAESIRALPGVDEIAVEYLGDVDVQAGGATSTWKLTSDPGSGPLSAVPELYSGAAPAIGEVVLGRSTAERAGLTVGDSLVAGGLEFTVAAIGPVTEFGQDVALIREQDAIALGDAMMPVQILTTGDADLDVLRSVADGSVVMSGDERRAQEERSVTDTLVGVIGALSVFVGLAVLAAVVIVASTFRILLARRAAELALLRCVGASRAQVSRSLLIEAAFIGLLGGIVGVALGLGVAAGLVASARAAGLLSAPFVSAPAGLVVCVILAVLSAVVAAIPAARAAGRTPPVAALGEARSSEGRAARLGVRLVVASALTLSAVAAGAAGVAVSATDQFLGLALAALSGALVFVALVAVGPFLVAWSASLLRPLVSGSVAMRLAVSNAVRASRRTAAMTTVLMLGVGMTAALIVGVAGATADARDGVARTFPAEAIIPIDLVTDASAVVDRLAADPAVDARIAGTDILIDPAPGSSSADLRAAVLASTDAGTPVYWAVDVQAGIEQTILIGQVVGAAMIGVTLLVAMIGVMVTLALSVTERRQEIALLRALGVSRSGARRSIAAEAALAALVGAMTGAVVGSVFGLIALRVLGMPAGTPPLGALVALVVAVVVAAIVAAAAPMRSAGRVQPAIGLAA</sequence>
<keyword evidence="2" id="KW-1003">Cell membrane</keyword>
<evidence type="ECO:0000313" key="9">
    <source>
        <dbReference type="EMBL" id="NYD67328.1"/>
    </source>
</evidence>
<evidence type="ECO:0000256" key="3">
    <source>
        <dbReference type="ARBA" id="ARBA00022692"/>
    </source>
</evidence>
<dbReference type="EMBL" id="SDPM01000003">
    <property type="protein sequence ID" value="RXZ86843.1"/>
    <property type="molecule type" value="Genomic_DNA"/>
</dbReference>